<accession>A0ABS6WSB8</accession>
<sequence length="1139" mass="121047">MTASRMPNTPPPEIRFRKRDIVALHDYPSAYAEDPIIVNAHHGRVFRYWRGHLKLLAALIVALIALLALGLWAIDSGAADGFIETRAQRALERALGENYVAELGMAGIRISPRSGVAFEARDVVVTPLAADRRAYSAETVHLALDPMALLKGQLQVSSVDVAGLEMGAGGAGFGLSDLAHFRVDSLDERIAEAFAALDRLAGDLRDQGTRTITLSRVALADADGTPLVAVDTARMSRDADGTFSIDAELSQGGKSFSVTIDASDPDGSETLSAFEAQITGLPIDYLSGAIAERLRGVTTTLDVDLQAGRGGAGAPPQLDVTLQAAPGTITMGGVNATLRQLSVALTYLPAQKKIEILPSLLRVGETRLPFNGALIDIDRLPESLAINTSQDGFAYDLVIEDGVAAPADSTDAPLRFDAKSFGRFLPARKRLVADELLIAAGPHSLLASLSLDFVEGQSPRITLAGNSARLPTTVVKQLWPFWMGEKARGWVLENLFGGSISDGAIRLAIPAGHFPPDREAGPLTAEQFQIDFAVQRARMNVAGDLPPLRDVRGQFTLRGESVSVAVTSARTYFATGRTLDIADGRFSIPKTTQRPLMAELELSVSGEADAVAELITYHPIDVLDRIGLEPDQLSGIVTSRVAARFGLIQEQDPPPPDWQVGLEMHDVDISKPVDGRLLSKLNGSLAVTPRRADLQADALVDGFALHLDVVEPVSGSDVKRQRIVTGTLGNEARAKLAPGVNTLLAGPVGLRFEEVSPGLTRVELDLTKAEMTVPGLGWTKGPGIEGSARFDLRTGDDGQKLQDLVVAGEGFHISGAIDLVDGAFSRATLDSVRLSANDNYRATVTRRKDHFDVKVSGERADIRQLIAEAKKTAKGQPSGGEAISVSATGTLDAIGGYNGTSMTTARFDYHASGGRTTHLDFSAVTDSGQAAVIKLTTADGTEKIEMTSGDAGSFARFTDIYGNMEGGLLNIRLQRAGDGPRRGILDIRNFAVVGEKKLAALISSPAGPDGRSLNQRLRRNIDVGRAQFELARAQITTGAGTMQVDEGLVRGPEIGASFNGTIYDAAGQMDLSGTFMPAYGLNRLFGELPIIGAILGNGNERGLIGITFRLYGDASSPEVMVNPLSAIAPGVFRSIFEFR</sequence>
<keyword evidence="4" id="KW-1185">Reference proteome</keyword>
<comment type="caution">
    <text evidence="3">The sequence shown here is derived from an EMBL/GenBank/DDBJ whole genome shotgun (WGS) entry which is preliminary data.</text>
</comment>
<evidence type="ECO:0000259" key="2">
    <source>
        <dbReference type="Pfam" id="PF13116"/>
    </source>
</evidence>
<dbReference type="Proteomes" id="UP001430804">
    <property type="component" value="Unassembled WGS sequence"/>
</dbReference>
<organism evidence="3 4">
    <name type="scientific">Pseudohoeflea coraliihabitans</name>
    <dbReference type="NCBI Taxonomy" id="2860393"/>
    <lineage>
        <taxon>Bacteria</taxon>
        <taxon>Pseudomonadati</taxon>
        <taxon>Pseudomonadota</taxon>
        <taxon>Alphaproteobacteria</taxon>
        <taxon>Hyphomicrobiales</taxon>
        <taxon>Rhizobiaceae</taxon>
        <taxon>Pseudohoeflea</taxon>
    </lineage>
</organism>
<dbReference type="Pfam" id="PF13116">
    <property type="entry name" value="YhdP"/>
    <property type="match status" value="1"/>
</dbReference>
<gene>
    <name evidence="3" type="ORF">KY465_16360</name>
</gene>
<keyword evidence="1" id="KW-0472">Membrane</keyword>
<dbReference type="InterPro" id="IPR025263">
    <property type="entry name" value="YhdP_central"/>
</dbReference>
<dbReference type="EMBL" id="JAHWQX010000004">
    <property type="protein sequence ID" value="MBW3098857.1"/>
    <property type="molecule type" value="Genomic_DNA"/>
</dbReference>
<protein>
    <recommendedName>
        <fullName evidence="2">YhdP central domain-containing protein</fullName>
    </recommendedName>
</protein>
<feature type="transmembrane region" description="Helical" evidence="1">
    <location>
        <begin position="53"/>
        <end position="74"/>
    </location>
</feature>
<evidence type="ECO:0000256" key="1">
    <source>
        <dbReference type="SAM" id="Phobius"/>
    </source>
</evidence>
<evidence type="ECO:0000313" key="4">
    <source>
        <dbReference type="Proteomes" id="UP001430804"/>
    </source>
</evidence>
<proteinExistence type="predicted"/>
<feature type="domain" description="YhdP central" evidence="2">
    <location>
        <begin position="445"/>
        <end position="877"/>
    </location>
</feature>
<keyword evidence="1" id="KW-0812">Transmembrane</keyword>
<reference evidence="3" key="1">
    <citation type="submission" date="2021-07" db="EMBL/GenBank/DDBJ databases">
        <title>Pseudohoeflea marina sp. nov. a polyhydroxyalcanoate-producing bacterium.</title>
        <authorList>
            <person name="Zheng W."/>
            <person name="Yu S."/>
            <person name="Huang Y."/>
        </authorList>
    </citation>
    <scope>NUCLEOTIDE SEQUENCE</scope>
    <source>
        <strain evidence="3">DP4N28-3</strain>
    </source>
</reference>
<evidence type="ECO:0000313" key="3">
    <source>
        <dbReference type="EMBL" id="MBW3098857.1"/>
    </source>
</evidence>
<name>A0ABS6WSB8_9HYPH</name>
<dbReference type="RefSeq" id="WP_219203161.1">
    <property type="nucleotide sequence ID" value="NZ_JAHWQX010000004.1"/>
</dbReference>
<keyword evidence="1" id="KW-1133">Transmembrane helix</keyword>